<keyword evidence="2" id="KW-1185">Reference proteome</keyword>
<organism evidence="1 2">
    <name type="scientific">Ficus carica</name>
    <name type="common">Common fig</name>
    <dbReference type="NCBI Taxonomy" id="3494"/>
    <lineage>
        <taxon>Eukaryota</taxon>
        <taxon>Viridiplantae</taxon>
        <taxon>Streptophyta</taxon>
        <taxon>Embryophyta</taxon>
        <taxon>Tracheophyta</taxon>
        <taxon>Spermatophyta</taxon>
        <taxon>Magnoliopsida</taxon>
        <taxon>eudicotyledons</taxon>
        <taxon>Gunneridae</taxon>
        <taxon>Pentapetalae</taxon>
        <taxon>rosids</taxon>
        <taxon>fabids</taxon>
        <taxon>Rosales</taxon>
        <taxon>Moraceae</taxon>
        <taxon>Ficeae</taxon>
        <taxon>Ficus</taxon>
    </lineage>
</organism>
<sequence>MEKRKGERVSRSEFQDHFRRGGFIGADLMSFRGWFPEVMSFLWRHLIGFVACPPKRSSYFDGPLVDCTFFEGLQRDPTATKDLDNTTAIADALVDFPVAVEDLGNATGGRNRDLTTEF</sequence>
<comment type="caution">
    <text evidence="1">The sequence shown here is derived from an EMBL/GenBank/DDBJ whole genome shotgun (WGS) entry which is preliminary data.</text>
</comment>
<protein>
    <submittedName>
        <fullName evidence="1">Uncharacterized protein</fullName>
    </submittedName>
</protein>
<name>A0AA88AK85_FICCA</name>
<dbReference type="AlphaFoldDB" id="A0AA88AK85"/>
<proteinExistence type="predicted"/>
<evidence type="ECO:0000313" key="2">
    <source>
        <dbReference type="Proteomes" id="UP001187192"/>
    </source>
</evidence>
<dbReference type="EMBL" id="BTGU01000052">
    <property type="protein sequence ID" value="GMN54662.1"/>
    <property type="molecule type" value="Genomic_DNA"/>
</dbReference>
<dbReference type="Proteomes" id="UP001187192">
    <property type="component" value="Unassembled WGS sequence"/>
</dbReference>
<gene>
    <name evidence="1" type="ORF">TIFTF001_023784</name>
</gene>
<evidence type="ECO:0000313" key="1">
    <source>
        <dbReference type="EMBL" id="GMN54662.1"/>
    </source>
</evidence>
<accession>A0AA88AK85</accession>
<reference evidence="1" key="1">
    <citation type="submission" date="2023-07" db="EMBL/GenBank/DDBJ databases">
        <title>draft genome sequence of fig (Ficus carica).</title>
        <authorList>
            <person name="Takahashi T."/>
            <person name="Nishimura K."/>
        </authorList>
    </citation>
    <scope>NUCLEOTIDE SEQUENCE</scope>
</reference>